<dbReference type="PANTHER" id="PTHR11228:SF7">
    <property type="entry name" value="PQQA PEPTIDE CYCLASE"/>
    <property type="match status" value="1"/>
</dbReference>
<dbReference type="PANTHER" id="PTHR11228">
    <property type="entry name" value="RADICAL SAM DOMAIN PROTEIN"/>
    <property type="match status" value="1"/>
</dbReference>
<dbReference type="Pfam" id="PF04055">
    <property type="entry name" value="Radical_SAM"/>
    <property type="match status" value="1"/>
</dbReference>
<dbReference type="InterPro" id="IPR050377">
    <property type="entry name" value="Radical_SAM_PqqE_MftC-like"/>
</dbReference>
<dbReference type="AlphaFoldDB" id="A0A943SR57"/>
<sequence length="397" mass="46295">MNKNIDIFEINEESLYIYNHIKGRGILIHPEVYKILLNYLSIEDLLDNNLDDSRDFWIKLSEYLSEMEFYEEESFIEKDTELNVTWIITDYCNLFCKHCSHDAIPKGSKIIEADINILNAILDKLKPGGLILSGGEPMILNNFTQVVDVLRDRYSGKLNLATNGTLISKENINIIKAFDSIDISIDGMTEKETDSIRGKGTYKKVINALALLREINFKNISLSMVFDKNNDYLYSKFIEYCKKSGYKPVCRYLSLVGRAKDNFSEDVEMYGILSGGFSVFDAHYECKACLNSVTVDSKGYVYPCNLFMDKRFRIGNILEDNNIFDKMERNKKNNWYKEFSEYISWERSECSDCKYRRTCWSCPGMAYGYEQIHGNFRRNNQCKSKYLRITEEMKNLE</sequence>
<dbReference type="GO" id="GO:0051536">
    <property type="term" value="F:iron-sulfur cluster binding"/>
    <property type="evidence" value="ECO:0007669"/>
    <property type="project" value="UniProtKB-KW"/>
</dbReference>
<organism evidence="6 7">
    <name type="scientific">Peptoniphilus harei</name>
    <dbReference type="NCBI Taxonomy" id="54005"/>
    <lineage>
        <taxon>Bacteria</taxon>
        <taxon>Bacillati</taxon>
        <taxon>Bacillota</taxon>
        <taxon>Tissierellia</taxon>
        <taxon>Tissierellales</taxon>
        <taxon>Peptoniphilaceae</taxon>
        <taxon>Peptoniphilus</taxon>
    </lineage>
</organism>
<dbReference type="Gene3D" id="3.20.20.70">
    <property type="entry name" value="Aldolase class I"/>
    <property type="match status" value="1"/>
</dbReference>
<evidence type="ECO:0000256" key="1">
    <source>
        <dbReference type="ARBA" id="ARBA00022691"/>
    </source>
</evidence>
<dbReference type="RefSeq" id="WP_278638260.1">
    <property type="nucleotide sequence ID" value="NZ_JAGZZP010000016.1"/>
</dbReference>
<protein>
    <submittedName>
        <fullName evidence="6">Radical SAM protein</fullName>
    </submittedName>
</protein>
<dbReference type="InterPro" id="IPR013785">
    <property type="entry name" value="Aldolase_TIM"/>
</dbReference>
<dbReference type="NCBIfam" id="TIGR04085">
    <property type="entry name" value="rSAM_more_4Fe4S"/>
    <property type="match status" value="1"/>
</dbReference>
<keyword evidence="3" id="KW-0408">Iron</keyword>
<evidence type="ECO:0000259" key="5">
    <source>
        <dbReference type="PROSITE" id="PS51918"/>
    </source>
</evidence>
<dbReference type="SFLD" id="SFLDG01067">
    <property type="entry name" value="SPASM/twitch_domain_containing"/>
    <property type="match status" value="1"/>
</dbReference>
<evidence type="ECO:0000256" key="3">
    <source>
        <dbReference type="ARBA" id="ARBA00023004"/>
    </source>
</evidence>
<name>A0A943SR57_9FIRM</name>
<dbReference type="SUPFAM" id="SSF102114">
    <property type="entry name" value="Radical SAM enzymes"/>
    <property type="match status" value="1"/>
</dbReference>
<dbReference type="SFLD" id="SFLDS00029">
    <property type="entry name" value="Radical_SAM"/>
    <property type="match status" value="1"/>
</dbReference>
<dbReference type="InterPro" id="IPR023885">
    <property type="entry name" value="4Fe4S-binding_SPASM_dom"/>
</dbReference>
<keyword evidence="1" id="KW-0949">S-adenosyl-L-methionine</keyword>
<dbReference type="Proteomes" id="UP000748991">
    <property type="component" value="Unassembled WGS sequence"/>
</dbReference>
<dbReference type="InterPro" id="IPR007197">
    <property type="entry name" value="rSAM"/>
</dbReference>
<dbReference type="InterPro" id="IPR058240">
    <property type="entry name" value="rSAM_sf"/>
</dbReference>
<evidence type="ECO:0000256" key="2">
    <source>
        <dbReference type="ARBA" id="ARBA00022723"/>
    </source>
</evidence>
<keyword evidence="2" id="KW-0479">Metal-binding</keyword>
<evidence type="ECO:0000256" key="4">
    <source>
        <dbReference type="ARBA" id="ARBA00023014"/>
    </source>
</evidence>
<dbReference type="EMBL" id="JAGZZP010000016">
    <property type="protein sequence ID" value="MBS6535611.1"/>
    <property type="molecule type" value="Genomic_DNA"/>
</dbReference>
<accession>A0A943SR57</accession>
<gene>
    <name evidence="6" type="ORF">KH327_07250</name>
</gene>
<dbReference type="GO" id="GO:0003824">
    <property type="term" value="F:catalytic activity"/>
    <property type="evidence" value="ECO:0007669"/>
    <property type="project" value="InterPro"/>
</dbReference>
<evidence type="ECO:0000313" key="7">
    <source>
        <dbReference type="Proteomes" id="UP000748991"/>
    </source>
</evidence>
<dbReference type="GO" id="GO:0046872">
    <property type="term" value="F:metal ion binding"/>
    <property type="evidence" value="ECO:0007669"/>
    <property type="project" value="UniProtKB-KW"/>
</dbReference>
<comment type="caution">
    <text evidence="6">The sequence shown here is derived from an EMBL/GenBank/DDBJ whole genome shotgun (WGS) entry which is preliminary data.</text>
</comment>
<evidence type="ECO:0000313" key="6">
    <source>
        <dbReference type="EMBL" id="MBS6535611.1"/>
    </source>
</evidence>
<dbReference type="PROSITE" id="PS51918">
    <property type="entry name" value="RADICAL_SAM"/>
    <property type="match status" value="1"/>
</dbReference>
<proteinExistence type="predicted"/>
<feature type="domain" description="Radical SAM core" evidence="5">
    <location>
        <begin position="78"/>
        <end position="273"/>
    </location>
</feature>
<dbReference type="CDD" id="cd01335">
    <property type="entry name" value="Radical_SAM"/>
    <property type="match status" value="1"/>
</dbReference>
<reference evidence="6" key="1">
    <citation type="submission" date="2021-02" db="EMBL/GenBank/DDBJ databases">
        <title>Infant gut strain persistence is associated with maternal origin, phylogeny, and functional potential including surface adhesion and iron acquisition.</title>
        <authorList>
            <person name="Lou Y.C."/>
        </authorList>
    </citation>
    <scope>NUCLEOTIDE SEQUENCE</scope>
    <source>
        <strain evidence="6">L3_060_052G1_dasL3_060_052G1_concoct_1</strain>
    </source>
</reference>
<keyword evidence="4" id="KW-0411">Iron-sulfur</keyword>